<feature type="compositionally biased region" description="Polar residues" evidence="1">
    <location>
        <begin position="663"/>
        <end position="673"/>
    </location>
</feature>
<feature type="compositionally biased region" description="Pro residues" evidence="1">
    <location>
        <begin position="742"/>
        <end position="753"/>
    </location>
</feature>
<dbReference type="EMBL" id="JAZAVK010000039">
    <property type="protein sequence ID" value="KAK7428613.1"/>
    <property type="molecule type" value="Genomic_DNA"/>
</dbReference>
<comment type="caution">
    <text evidence="3">The sequence shown here is derived from an EMBL/GenBank/DDBJ whole genome shotgun (WGS) entry which is preliminary data.</text>
</comment>
<feature type="region of interest" description="Disordered" evidence="1">
    <location>
        <begin position="174"/>
        <end position="193"/>
    </location>
</feature>
<feature type="region of interest" description="Disordered" evidence="1">
    <location>
        <begin position="584"/>
        <end position="775"/>
    </location>
</feature>
<evidence type="ECO:0000259" key="2">
    <source>
        <dbReference type="Pfam" id="PF09949"/>
    </source>
</evidence>
<feature type="compositionally biased region" description="Low complexity" evidence="1">
    <location>
        <begin position="681"/>
        <end position="700"/>
    </location>
</feature>
<name>A0ABR1I6W1_9HYPO</name>
<dbReference type="Pfam" id="PF09949">
    <property type="entry name" value="APP1_cat"/>
    <property type="match status" value="1"/>
</dbReference>
<protein>
    <recommendedName>
        <fullName evidence="2">Phosphatidate phosphatase APP1 catalytic domain-containing protein</fullName>
    </recommendedName>
</protein>
<feature type="compositionally biased region" description="Polar residues" evidence="1">
    <location>
        <begin position="755"/>
        <end position="769"/>
    </location>
</feature>
<keyword evidence="4" id="KW-1185">Reference proteome</keyword>
<dbReference type="InterPro" id="IPR017210">
    <property type="entry name" value="APP1"/>
</dbReference>
<evidence type="ECO:0000313" key="4">
    <source>
        <dbReference type="Proteomes" id="UP001498421"/>
    </source>
</evidence>
<feature type="compositionally biased region" description="Polar residues" evidence="1">
    <location>
        <begin position="180"/>
        <end position="192"/>
    </location>
</feature>
<organism evidence="3 4">
    <name type="scientific">Neonectria magnoliae</name>
    <dbReference type="NCBI Taxonomy" id="2732573"/>
    <lineage>
        <taxon>Eukaryota</taxon>
        <taxon>Fungi</taxon>
        <taxon>Dikarya</taxon>
        <taxon>Ascomycota</taxon>
        <taxon>Pezizomycotina</taxon>
        <taxon>Sordariomycetes</taxon>
        <taxon>Hypocreomycetidae</taxon>
        <taxon>Hypocreales</taxon>
        <taxon>Nectriaceae</taxon>
        <taxon>Neonectria</taxon>
    </lineage>
</organism>
<feature type="domain" description="Phosphatidate phosphatase APP1 catalytic" evidence="2">
    <location>
        <begin position="360"/>
        <end position="509"/>
    </location>
</feature>
<evidence type="ECO:0000256" key="1">
    <source>
        <dbReference type="SAM" id="MobiDB-lite"/>
    </source>
</evidence>
<sequence length="834" mass="91378">MPPVGGMTGYASDRSSNPADQERGYRRKKFAAMAGSLYRSGQAAVTEIKESYAQTRARGLDGPNENHGRIHIPGAFPDVAITVQGDDQMVLFPSYAKRHSKQEWDQEGVQQSQIAQGIVRDEDYWRQEWERNEDERAIVDVDVRGWIYSPHTGPMTRRNRMLIGLARQLSGIPAPRADQGYSSNLGAPQPTTHMDDLREQEKIAREAARIERLGQAEKRVANRGGYSERPSEAGDGTQSMYPTRSRSGKQSPDSAPTSPTMPARTFSSSTNELSEAELSVANANLMARISPFMTNPSVALPITLFFYNDTKSQSRTVMTNDAGHFVIRAALEFIPTHVRVLANEDLSATQEIKITEPYGVSLISDIDDTVKRSNILGGAKEIFRNTFIRDLSDLSIDGVKEWFNRMHDLGVSMHYCSNSPWQLFPVLASYFKLAGLPPGSLHLKQYSGMLQGIFEPVAERKKSTLNRLMRDFPERKFLLVGDSGEADLEVYTDLALANPGRILAVFIRDVTTPEEKGFFDSGFGVLRKKSTTFDQTVSNASQSSLIPTGTRERKLSAGPTMGTLIDFSGEPEETKVDRSAALAQLRNSNTSRTMSTPDVNARKRPPPRPAKPAALRSAKSITDLKSATSLASSSASSEPPPPPPRKPVPQVRENLVPHPLSQAEKSSQQSLVNSGKIPRSAAAAQKWDRAAASGASNAAGPPLPPPPRRRGTPSQVTNSGSALPALPARRSQTSNLDVDYEPLPPPSTLPPPFATTRSGSRSDGNTPAGSPNLGPQVVNKKLELWRRRLAVAHEQLDGLGVKLYTWRRGSDVIKEAEGIVKRALSDMERSQRAR</sequence>
<proteinExistence type="predicted"/>
<feature type="compositionally biased region" description="Polar residues" evidence="1">
    <location>
        <begin position="236"/>
        <end position="271"/>
    </location>
</feature>
<evidence type="ECO:0000313" key="3">
    <source>
        <dbReference type="EMBL" id="KAK7428613.1"/>
    </source>
</evidence>
<dbReference type="PANTHER" id="PTHR28208:SF3">
    <property type="entry name" value="PHOSPHATIDATE PHOSPHATASE APP1"/>
    <property type="match status" value="1"/>
</dbReference>
<dbReference type="PIRSF" id="PIRSF037464">
    <property type="entry name" value="UCP037464_APP1"/>
    <property type="match status" value="1"/>
</dbReference>
<gene>
    <name evidence="3" type="ORF">QQZ08_004874</name>
</gene>
<dbReference type="PANTHER" id="PTHR28208">
    <property type="entry name" value="PHOSPHATIDATE PHOSPHATASE APP1"/>
    <property type="match status" value="1"/>
</dbReference>
<dbReference type="InterPro" id="IPR019236">
    <property type="entry name" value="APP1_cat"/>
</dbReference>
<accession>A0ABR1I6W1</accession>
<feature type="compositionally biased region" description="Polar residues" evidence="1">
    <location>
        <begin position="585"/>
        <end position="598"/>
    </location>
</feature>
<feature type="compositionally biased region" description="Low complexity" evidence="1">
    <location>
        <begin position="611"/>
        <end position="637"/>
    </location>
</feature>
<dbReference type="InterPro" id="IPR052935">
    <property type="entry name" value="Mg2+_PAP"/>
</dbReference>
<feature type="region of interest" description="Disordered" evidence="1">
    <location>
        <begin position="214"/>
        <end position="271"/>
    </location>
</feature>
<reference evidence="3 4" key="1">
    <citation type="journal article" date="2025" name="Microbiol. Resour. Announc.">
        <title>Draft genome sequences for Neonectria magnoliae and Neonectria punicea, canker pathogens of Liriodendron tulipifera and Acer saccharum in West Virginia.</title>
        <authorList>
            <person name="Petronek H.M."/>
            <person name="Kasson M.T."/>
            <person name="Metheny A.M."/>
            <person name="Stauder C.M."/>
            <person name="Lovett B."/>
            <person name="Lynch S.C."/>
            <person name="Garnas J.R."/>
            <person name="Kasson L.R."/>
            <person name="Stajich J.E."/>
        </authorList>
    </citation>
    <scope>NUCLEOTIDE SEQUENCE [LARGE SCALE GENOMIC DNA]</scope>
    <source>
        <strain evidence="3 4">NRRL 64651</strain>
    </source>
</reference>
<dbReference type="Proteomes" id="UP001498421">
    <property type="component" value="Unassembled WGS sequence"/>
</dbReference>
<feature type="compositionally biased region" description="Pro residues" evidence="1">
    <location>
        <begin position="638"/>
        <end position="647"/>
    </location>
</feature>
<feature type="region of interest" description="Disordered" evidence="1">
    <location>
        <begin position="1"/>
        <end position="27"/>
    </location>
</feature>